<feature type="compositionally biased region" description="Basic and acidic residues" evidence="6">
    <location>
        <begin position="1198"/>
        <end position="1210"/>
    </location>
</feature>
<dbReference type="PROSITE" id="PS50853">
    <property type="entry name" value="FN3"/>
    <property type="match status" value="1"/>
</dbReference>
<evidence type="ECO:0000313" key="10">
    <source>
        <dbReference type="EMBL" id="ADE35645.1"/>
    </source>
</evidence>
<evidence type="ECO:0000256" key="6">
    <source>
        <dbReference type="SAM" id="MobiDB-lite"/>
    </source>
</evidence>
<dbReference type="STRING" id="547558.Mmah_0109"/>
<keyword evidence="4 5" id="KW-0720">Serine protease</keyword>
<feature type="active site" description="Charge relay system" evidence="5">
    <location>
        <position position="256"/>
    </location>
</feature>
<name>D5E8Y6_METMS</name>
<dbReference type="PROSITE" id="PS00138">
    <property type="entry name" value="SUBTILASE_SER"/>
    <property type="match status" value="1"/>
</dbReference>
<dbReference type="NCBIfam" id="TIGR04213">
    <property type="entry name" value="PGF_pre_PGF"/>
    <property type="match status" value="1"/>
</dbReference>
<accession>D5E8Y6</accession>
<feature type="active site" description="Charge relay system" evidence="5">
    <location>
        <position position="472"/>
    </location>
</feature>
<comment type="similarity">
    <text evidence="1 5">Belongs to the peptidase S8 family.</text>
</comment>
<dbReference type="PRINTS" id="PR00723">
    <property type="entry name" value="SUBTILISIN"/>
</dbReference>
<dbReference type="SMART" id="SM00089">
    <property type="entry name" value="PKD"/>
    <property type="match status" value="1"/>
</dbReference>
<dbReference type="Gene3D" id="2.60.120.380">
    <property type="match status" value="1"/>
</dbReference>
<keyword evidence="3 5" id="KW-0378">Hydrolase</keyword>
<dbReference type="Proteomes" id="UP000001059">
    <property type="component" value="Chromosome"/>
</dbReference>
<gene>
    <name evidence="10" type="ordered locus">Mmah_0109</name>
</gene>
<dbReference type="KEGG" id="mmh:Mmah_0109"/>
<dbReference type="PROSITE" id="PS00137">
    <property type="entry name" value="SUBTILASE_HIS"/>
    <property type="match status" value="1"/>
</dbReference>
<dbReference type="PANTHER" id="PTHR43399:SF4">
    <property type="entry name" value="CELL WALL-ASSOCIATED PROTEASE"/>
    <property type="match status" value="1"/>
</dbReference>
<dbReference type="Pfam" id="PF18911">
    <property type="entry name" value="PKD_4"/>
    <property type="match status" value="1"/>
</dbReference>
<keyword evidence="7" id="KW-0812">Transmembrane</keyword>
<feature type="region of interest" description="Disordered" evidence="6">
    <location>
        <begin position="411"/>
        <end position="441"/>
    </location>
</feature>
<dbReference type="GO" id="GO:0006508">
    <property type="term" value="P:proteolysis"/>
    <property type="evidence" value="ECO:0007669"/>
    <property type="project" value="UniProtKB-KW"/>
</dbReference>
<dbReference type="GO" id="GO:0004252">
    <property type="term" value="F:serine-type endopeptidase activity"/>
    <property type="evidence" value="ECO:0007669"/>
    <property type="project" value="UniProtKB-UniRule"/>
</dbReference>
<dbReference type="InterPro" id="IPR026453">
    <property type="entry name" value="PGF_pre_PGF"/>
</dbReference>
<dbReference type="PANTHER" id="PTHR43399">
    <property type="entry name" value="SUBTILISIN-RELATED"/>
    <property type="match status" value="1"/>
</dbReference>
<evidence type="ECO:0000256" key="7">
    <source>
        <dbReference type="SAM" id="Phobius"/>
    </source>
</evidence>
<evidence type="ECO:0000313" key="11">
    <source>
        <dbReference type="Proteomes" id="UP000001059"/>
    </source>
</evidence>
<dbReference type="InterPro" id="IPR000601">
    <property type="entry name" value="PKD_dom"/>
</dbReference>
<keyword evidence="2 5" id="KW-0645">Protease</keyword>
<dbReference type="InterPro" id="IPR015500">
    <property type="entry name" value="Peptidase_S8_subtilisin-rel"/>
</dbReference>
<keyword evidence="11" id="KW-1185">Reference proteome</keyword>
<dbReference type="Gene3D" id="3.40.50.200">
    <property type="entry name" value="Peptidase S8/S53 domain"/>
    <property type="match status" value="1"/>
</dbReference>
<dbReference type="InterPro" id="IPR000209">
    <property type="entry name" value="Peptidase_S8/S53_dom"/>
</dbReference>
<dbReference type="InterPro" id="IPR036852">
    <property type="entry name" value="Peptidase_S8/S53_dom_sf"/>
</dbReference>
<evidence type="ECO:0000259" key="9">
    <source>
        <dbReference type="PROSITE" id="PS50853"/>
    </source>
</evidence>
<dbReference type="CDD" id="cd04842">
    <property type="entry name" value="Peptidases_S8_Kp43_protease"/>
    <property type="match status" value="1"/>
</dbReference>
<dbReference type="InterPro" id="IPR022409">
    <property type="entry name" value="PKD/Chitinase_dom"/>
</dbReference>
<feature type="active site" description="Charge relay system" evidence="5">
    <location>
        <position position="292"/>
    </location>
</feature>
<dbReference type="InterPro" id="IPR034058">
    <property type="entry name" value="TagA/B/C/D_pept_dom"/>
</dbReference>
<evidence type="ECO:0000256" key="5">
    <source>
        <dbReference type="PROSITE-ProRule" id="PRU01240"/>
    </source>
</evidence>
<dbReference type="SUPFAM" id="SSF52743">
    <property type="entry name" value="Subtilisin-like"/>
    <property type="match status" value="1"/>
</dbReference>
<dbReference type="PROSITE" id="PS50093">
    <property type="entry name" value="PKD"/>
    <property type="match status" value="1"/>
</dbReference>
<protein>
    <submittedName>
        <fullName evidence="10">Peptidase S8 and S53 subtilisin kexin sedolisin</fullName>
    </submittedName>
</protein>
<keyword evidence="7" id="KW-1133">Transmembrane helix</keyword>
<feature type="domain" description="PKD" evidence="8">
    <location>
        <begin position="954"/>
        <end position="1011"/>
    </location>
</feature>
<dbReference type="HOGENOM" id="CLU_263726_0_0_2"/>
<keyword evidence="7" id="KW-0472">Membrane</keyword>
<dbReference type="InterPro" id="IPR022398">
    <property type="entry name" value="Peptidase_S8_His-AS"/>
</dbReference>
<dbReference type="SUPFAM" id="SSF49299">
    <property type="entry name" value="PKD domain"/>
    <property type="match status" value="1"/>
</dbReference>
<dbReference type="InterPro" id="IPR023828">
    <property type="entry name" value="Peptidase_S8_Ser-AS"/>
</dbReference>
<sequence length="1241" mass="136020" precursor="true">MGIPHSFLAFSIKEVIYIINQMKMMDYRVVSVTILFLLLCSFFTCSAALAKNSDTPFDHIFLKNATINPGQTPLVGTNTVTISNDGSKGYYLVQFQNPILPDWKVQIEKISEISGYVPENTYILHLNGSQINRIKSLPYFKWMGEYKPEYKVDPDLYGLDGETIIVISTFKSNSAELKNSLLEMDASLVAENGNQIRVKINGSVIPLIAQCANVVWIEPYNPPVILNDKAGEIIGVDRVASPHNLTGANQTIAIADTGLDTGNLSTLHPDIGGRVDALYDWSDGNPADNNGHGTHVAGSALGNGYLSAGQYKGMAPEAHLFFQACGDGSKTLNIPPLNQLFIEAYNNGSRIHSNSWGSSSSYATDAKALDNFTWHHPDMLILFAAGNDGPSTGTINSPGIAKNALTVGASENYRPERGGDSDNPSDIADFSSRGPTFDGRIKPDIVTPGTSIYSTASSLVYPEDYVYMSGTSMATPVTAGSAALIRQYFMNNIPIHPSAALLKATLINGAVDLNHSYYSQGWGRLDLTKSIDPVFPAHIRLHDNINLSTNTSWTAKYYVDNTQTPLKATLVWTDYPATASASKALVNNLDLVITSPNYSKYYGNGAPDNVNNVEQIQIDSPEAGWYSFSVNGTKVPQGSEQPFAFVISGGSLNNETVVKKATVEPESIGASGPENAILKVELNEHLVNSAVYADLSQLGLPSQQNLTNNSGIWEYELNSKSEGTYYFGINVTYNESSYDNSTFVKLNIIDNIPPANVTDLYPVNTGYSWINWSWTNPNDSDFSNSLVYIDGIQEATLNRTHYNATGLFPNTSHTISIRTVDNNGNINQNWTNNTSGTQTDVIYPQIHDIMVNNSENLTAGELLEITVNSTDDYMLSEVLANGKQLSNLEGTLWRGNLVILPGMQYINISAMDTSGNKVWNNSTCYSGLIMPQAHFTSNVTSGKVPLSVQFNDTSHNATEWNWDIDGDSSIDYAIQNPSHVYNKTGAYSVTLTVNNTNGTDTYSFENYIEVEPRNPATNGGGSGGGGGSTTAEDYSNIIFKDFSIRSITVDEPVTYEFKEPKNPVRQIDLISARNAGQVKFTVELLKNTSSLVNKPSAGLVYHNLNIWAENSAFSENIQNSSVIFRIDQDWFDQENVDVKDIVLEVFENGTWIALPTEYINKSTNYLYFKADTDRYLNAPFVIMGTEYIKEIEEPIAEKPELEPQSEKESQSENQDAQTPGFTGMFVVALIAGAALVMRKRI</sequence>
<evidence type="ECO:0000259" key="8">
    <source>
        <dbReference type="PROSITE" id="PS50093"/>
    </source>
</evidence>
<dbReference type="Gene3D" id="2.60.40.10">
    <property type="entry name" value="Immunoglobulins"/>
    <property type="match status" value="2"/>
</dbReference>
<feature type="domain" description="Fibronectin type-III" evidence="9">
    <location>
        <begin position="753"/>
        <end position="842"/>
    </location>
</feature>
<evidence type="ECO:0000256" key="3">
    <source>
        <dbReference type="ARBA" id="ARBA00022801"/>
    </source>
</evidence>
<dbReference type="CDD" id="cd00146">
    <property type="entry name" value="PKD"/>
    <property type="match status" value="1"/>
</dbReference>
<reference evidence="10 11" key="1">
    <citation type="submission" date="2010-03" db="EMBL/GenBank/DDBJ databases">
        <title>The complete genome of Methanohalophilus mahii DSM 5219.</title>
        <authorList>
            <consortium name="US DOE Joint Genome Institute (JGI-PGF)"/>
            <person name="Lucas S."/>
            <person name="Copeland A."/>
            <person name="Lapidus A."/>
            <person name="Glavina del Rio T."/>
            <person name="Dalin E."/>
            <person name="Tice H."/>
            <person name="Bruce D."/>
            <person name="Goodwin L."/>
            <person name="Pitluck S."/>
            <person name="Kyrpides N."/>
            <person name="Mavromatis K."/>
            <person name="Ivanova N."/>
            <person name="Lykidis A."/>
            <person name="Saunders E."/>
            <person name="Brettin T."/>
            <person name="Detter J.C."/>
            <person name="Han C."/>
            <person name="Land M."/>
            <person name="Hauser L."/>
            <person name="Markowitz V."/>
            <person name="Cheng J.-F."/>
            <person name="Hugenholtz P."/>
            <person name="Woyke T."/>
            <person name="Wu D."/>
            <person name="Spring S."/>
            <person name="Schneider S."/>
            <person name="Schroeder M."/>
            <person name="Klenk H.-P."/>
            <person name="Eisen J.A."/>
        </authorList>
    </citation>
    <scope>NUCLEOTIDE SEQUENCE [LARGE SCALE GENOMIC DNA]</scope>
    <source>
        <strain evidence="11">ATCC 35705 / DSM 5219 / SLP</strain>
    </source>
</reference>
<dbReference type="PROSITE" id="PS51892">
    <property type="entry name" value="SUBTILASE"/>
    <property type="match status" value="1"/>
</dbReference>
<dbReference type="InterPro" id="IPR051048">
    <property type="entry name" value="Peptidase_S8/S53_subtilisin"/>
</dbReference>
<evidence type="ECO:0000256" key="4">
    <source>
        <dbReference type="ARBA" id="ARBA00022825"/>
    </source>
</evidence>
<feature type="region of interest" description="Disordered" evidence="6">
    <location>
        <begin position="1198"/>
        <end position="1218"/>
    </location>
</feature>
<dbReference type="InterPro" id="IPR003961">
    <property type="entry name" value="FN3_dom"/>
</dbReference>
<dbReference type="InterPro" id="IPR013783">
    <property type="entry name" value="Ig-like_fold"/>
</dbReference>
<evidence type="ECO:0000256" key="2">
    <source>
        <dbReference type="ARBA" id="ARBA00022670"/>
    </source>
</evidence>
<dbReference type="Pfam" id="PF00082">
    <property type="entry name" value="Peptidase_S8"/>
    <property type="match status" value="1"/>
</dbReference>
<dbReference type="EMBL" id="CP001994">
    <property type="protein sequence ID" value="ADE35645.1"/>
    <property type="molecule type" value="Genomic_DNA"/>
</dbReference>
<proteinExistence type="inferred from homology"/>
<feature type="transmembrane region" description="Helical" evidence="7">
    <location>
        <begin position="1220"/>
        <end position="1237"/>
    </location>
</feature>
<dbReference type="InterPro" id="IPR035986">
    <property type="entry name" value="PKD_dom_sf"/>
</dbReference>
<dbReference type="AlphaFoldDB" id="D5E8Y6"/>
<evidence type="ECO:0000256" key="1">
    <source>
        <dbReference type="ARBA" id="ARBA00011073"/>
    </source>
</evidence>
<organism evidence="10 11">
    <name type="scientific">Methanohalophilus mahii (strain ATCC 35705 / DSM 5219 / SLP)</name>
    <dbReference type="NCBI Taxonomy" id="547558"/>
    <lineage>
        <taxon>Archaea</taxon>
        <taxon>Methanobacteriati</taxon>
        <taxon>Methanobacteriota</taxon>
        <taxon>Stenosarchaea group</taxon>
        <taxon>Methanomicrobia</taxon>
        <taxon>Methanosarcinales</taxon>
        <taxon>Methanosarcinaceae</taxon>
        <taxon>Methanohalophilus</taxon>
    </lineage>
</organism>